<evidence type="ECO:0000313" key="3">
    <source>
        <dbReference type="Proteomes" id="UP000236753"/>
    </source>
</evidence>
<dbReference type="AlphaFoldDB" id="A0A1H5XDU2"/>
<organism evidence="2 3">
    <name type="scientific">Nitrosomonas ureae</name>
    <dbReference type="NCBI Taxonomy" id="44577"/>
    <lineage>
        <taxon>Bacteria</taxon>
        <taxon>Pseudomonadati</taxon>
        <taxon>Pseudomonadota</taxon>
        <taxon>Betaproteobacteria</taxon>
        <taxon>Nitrosomonadales</taxon>
        <taxon>Nitrosomonadaceae</taxon>
        <taxon>Nitrosomonas</taxon>
    </lineage>
</organism>
<gene>
    <name evidence="2" type="ORF">SAMN05216334_12646</name>
</gene>
<reference evidence="2 3" key="1">
    <citation type="submission" date="2016-10" db="EMBL/GenBank/DDBJ databases">
        <authorList>
            <person name="de Groot N.N."/>
        </authorList>
    </citation>
    <scope>NUCLEOTIDE SEQUENCE [LARGE SCALE GENOMIC DNA]</scope>
    <source>
        <strain evidence="2 3">Nm13</strain>
    </source>
</reference>
<name>A0A1H5XDU2_9PROT</name>
<evidence type="ECO:0000256" key="1">
    <source>
        <dbReference type="SAM" id="Phobius"/>
    </source>
</evidence>
<dbReference type="RefSeq" id="WP_103967304.1">
    <property type="nucleotide sequence ID" value="NZ_FNUX01000026.1"/>
</dbReference>
<evidence type="ECO:0000313" key="2">
    <source>
        <dbReference type="EMBL" id="SEG09813.1"/>
    </source>
</evidence>
<dbReference type="Proteomes" id="UP000236753">
    <property type="component" value="Unassembled WGS sequence"/>
</dbReference>
<feature type="transmembrane region" description="Helical" evidence="1">
    <location>
        <begin position="12"/>
        <end position="39"/>
    </location>
</feature>
<sequence length="72" mass="8090">MNEKKVNEKPAVSVGLNIAIIVGTIIFPIVGIAMGYAYYRRDHPDMKTAGKNWLILGIIIFLVNILLVYVMR</sequence>
<keyword evidence="1" id="KW-0472">Membrane</keyword>
<dbReference type="EMBL" id="FNUX01000026">
    <property type="protein sequence ID" value="SEG09813.1"/>
    <property type="molecule type" value="Genomic_DNA"/>
</dbReference>
<keyword evidence="1" id="KW-1133">Transmembrane helix</keyword>
<dbReference type="OrthoDB" id="8546452at2"/>
<protein>
    <submittedName>
        <fullName evidence="2">Uncharacterized protein</fullName>
    </submittedName>
</protein>
<keyword evidence="1" id="KW-0812">Transmembrane</keyword>
<accession>A0A1H5XDU2</accession>
<proteinExistence type="predicted"/>
<feature type="transmembrane region" description="Helical" evidence="1">
    <location>
        <begin position="51"/>
        <end position="71"/>
    </location>
</feature>